<dbReference type="AlphaFoldDB" id="A0A091C6Y4"/>
<accession>A0A091C6Y4</accession>
<proteinExistence type="predicted"/>
<evidence type="ECO:0000313" key="2">
    <source>
        <dbReference type="Proteomes" id="UP000029381"/>
    </source>
</evidence>
<reference evidence="1 2" key="1">
    <citation type="submission" date="2014-08" db="EMBL/GenBank/DDBJ databases">
        <title>Genome sequence of Tetragenococcus muriaticus.</title>
        <authorList>
            <person name="Chuea-nongthon C."/>
            <person name="Rodtong S."/>
            <person name="Yongsawatdigul J."/>
            <person name="Steele J.L."/>
            <person name="Liu X.-y."/>
            <person name="Speers J."/>
            <person name="Glasner J.D."/>
            <person name="Neeno-Eckwall E.C."/>
        </authorList>
    </citation>
    <scope>NUCLEOTIDE SEQUENCE [LARGE SCALE GENOMIC DNA]</scope>
    <source>
        <strain evidence="1 2">3MR10-3</strain>
    </source>
</reference>
<evidence type="ECO:0000313" key="1">
    <source>
        <dbReference type="EMBL" id="KFN91852.1"/>
    </source>
</evidence>
<dbReference type="RefSeq" id="WP_169357981.1">
    <property type="nucleotide sequence ID" value="NZ_JPVT01000070.1"/>
</dbReference>
<comment type="caution">
    <text evidence="1">The sequence shown here is derived from an EMBL/GenBank/DDBJ whole genome shotgun (WGS) entry which is preliminary data.</text>
</comment>
<name>A0A091C6Y4_9ENTE</name>
<gene>
    <name evidence="1" type="ORF">TMU3MR103_0810</name>
</gene>
<keyword evidence="2" id="KW-1185">Reference proteome</keyword>
<dbReference type="EMBL" id="JPVT01000070">
    <property type="protein sequence ID" value="KFN91852.1"/>
    <property type="molecule type" value="Genomic_DNA"/>
</dbReference>
<dbReference type="PATRIC" id="fig|1302648.3.peg.788"/>
<organism evidence="1 2">
    <name type="scientific">Tetragenococcus muriaticus 3MR10-3</name>
    <dbReference type="NCBI Taxonomy" id="1302648"/>
    <lineage>
        <taxon>Bacteria</taxon>
        <taxon>Bacillati</taxon>
        <taxon>Bacillota</taxon>
        <taxon>Bacilli</taxon>
        <taxon>Lactobacillales</taxon>
        <taxon>Enterococcaceae</taxon>
        <taxon>Tetragenococcus</taxon>
    </lineage>
</organism>
<protein>
    <submittedName>
        <fullName evidence="1">Uncharacterized protein</fullName>
    </submittedName>
</protein>
<dbReference type="Proteomes" id="UP000029381">
    <property type="component" value="Unassembled WGS sequence"/>
</dbReference>
<sequence>MTFKKEDLAYRIAFDTNTNQFMAIDSKNEDHVAYGVTIELAIKNLNAEKSHV</sequence>